<keyword evidence="13" id="KW-0805">Transcription regulation</keyword>
<comment type="similarity">
    <text evidence="16">Belongs to the RBR family. RNF14 subfamily.</text>
</comment>
<dbReference type="CDD" id="cd16628">
    <property type="entry name" value="RING-HC_RBR_RNF14"/>
    <property type="match status" value="1"/>
</dbReference>
<feature type="region of interest" description="Disordered" evidence="20">
    <location>
        <begin position="174"/>
        <end position="204"/>
    </location>
</feature>
<evidence type="ECO:0000259" key="21">
    <source>
        <dbReference type="PROSITE" id="PS50089"/>
    </source>
</evidence>
<dbReference type="InterPro" id="IPR002867">
    <property type="entry name" value="IBR_dom"/>
</dbReference>
<dbReference type="CDD" id="cd20354">
    <property type="entry name" value="Rcat_RBR_RNF14"/>
    <property type="match status" value="1"/>
</dbReference>
<dbReference type="FunFam" id="3.30.40.10:FF:000186">
    <property type="entry name" value="RBR-type E3 ubiquitin transferase"/>
    <property type="match status" value="1"/>
</dbReference>
<dbReference type="Gene3D" id="1.20.120.1750">
    <property type="match status" value="1"/>
</dbReference>
<evidence type="ECO:0000256" key="14">
    <source>
        <dbReference type="ARBA" id="ARBA00023163"/>
    </source>
</evidence>
<keyword evidence="14" id="KW-0804">Transcription</keyword>
<dbReference type="CDD" id="cd23820">
    <property type="entry name" value="RWD_RNF14"/>
    <property type="match status" value="1"/>
</dbReference>
<evidence type="ECO:0000256" key="2">
    <source>
        <dbReference type="ARBA" id="ARBA00004123"/>
    </source>
</evidence>
<dbReference type="GO" id="GO:0008270">
    <property type="term" value="F:zinc ion binding"/>
    <property type="evidence" value="ECO:0007669"/>
    <property type="project" value="UniProtKB-KW"/>
</dbReference>
<feature type="domain" description="RING-type" evidence="21">
    <location>
        <begin position="247"/>
        <end position="296"/>
    </location>
</feature>
<dbReference type="Gene3D" id="3.30.40.10">
    <property type="entry name" value="Zinc/RING finger domain, C3HC4 (zinc finger)"/>
    <property type="match status" value="1"/>
</dbReference>
<dbReference type="Gene3D" id="2.20.25.20">
    <property type="match status" value="1"/>
</dbReference>
<evidence type="ECO:0000256" key="1">
    <source>
        <dbReference type="ARBA" id="ARBA00001798"/>
    </source>
</evidence>
<dbReference type="GO" id="GO:0060828">
    <property type="term" value="P:regulation of canonical Wnt signaling pathway"/>
    <property type="evidence" value="ECO:0007669"/>
    <property type="project" value="UniProtKB-ARBA"/>
</dbReference>
<keyword evidence="8" id="KW-0479">Metal-binding</keyword>
<keyword evidence="12" id="KW-0862">Zinc</keyword>
<dbReference type="GO" id="GO:0016567">
    <property type="term" value="P:protein ubiquitination"/>
    <property type="evidence" value="ECO:0007669"/>
    <property type="project" value="InterPro"/>
</dbReference>
<dbReference type="Pfam" id="PF01485">
    <property type="entry name" value="IBR"/>
    <property type="match status" value="1"/>
</dbReference>
<comment type="caution">
    <text evidence="24">The sequence shown here is derived from an EMBL/GenBank/DDBJ whole genome shotgun (WGS) entry which is preliminary data.</text>
</comment>
<dbReference type="InterPro" id="IPR031127">
    <property type="entry name" value="E3_UB_ligase_RBR"/>
</dbReference>
<keyword evidence="10 19" id="KW-0863">Zinc-finger</keyword>
<dbReference type="EC" id="2.3.2.31" evidence="5"/>
<evidence type="ECO:0000256" key="19">
    <source>
        <dbReference type="PROSITE-ProRule" id="PRU00175"/>
    </source>
</evidence>
<dbReference type="InterPro" id="IPR013083">
    <property type="entry name" value="Znf_RING/FYVE/PHD"/>
</dbReference>
<feature type="domain" description="RWD" evidence="22">
    <location>
        <begin position="45"/>
        <end position="164"/>
    </location>
</feature>
<accession>A0A8T0AXI7</accession>
<dbReference type="InterPro" id="IPR001841">
    <property type="entry name" value="Znf_RING"/>
</dbReference>
<dbReference type="CDD" id="cd20341">
    <property type="entry name" value="BRcat_RBR_RNF14"/>
    <property type="match status" value="1"/>
</dbReference>
<evidence type="ECO:0000256" key="20">
    <source>
        <dbReference type="SAM" id="MobiDB-lite"/>
    </source>
</evidence>
<dbReference type="Proteomes" id="UP000606274">
    <property type="component" value="Unassembled WGS sequence"/>
</dbReference>
<proteinExistence type="inferred from homology"/>
<evidence type="ECO:0000313" key="24">
    <source>
        <dbReference type="EMBL" id="KAF7697421.1"/>
    </source>
</evidence>
<evidence type="ECO:0000256" key="13">
    <source>
        <dbReference type="ARBA" id="ARBA00023015"/>
    </source>
</evidence>
<evidence type="ECO:0000256" key="17">
    <source>
        <dbReference type="ARBA" id="ARBA00067098"/>
    </source>
</evidence>
<dbReference type="Pfam" id="PF22191">
    <property type="entry name" value="IBR_1"/>
    <property type="match status" value="1"/>
</dbReference>
<evidence type="ECO:0000259" key="22">
    <source>
        <dbReference type="PROSITE" id="PS50908"/>
    </source>
</evidence>
<organism evidence="24 25">
    <name type="scientific">Silurus meridionalis</name>
    <name type="common">Southern catfish</name>
    <name type="synonym">Silurus soldatovi meridionalis</name>
    <dbReference type="NCBI Taxonomy" id="175797"/>
    <lineage>
        <taxon>Eukaryota</taxon>
        <taxon>Metazoa</taxon>
        <taxon>Chordata</taxon>
        <taxon>Craniata</taxon>
        <taxon>Vertebrata</taxon>
        <taxon>Euteleostomi</taxon>
        <taxon>Actinopterygii</taxon>
        <taxon>Neopterygii</taxon>
        <taxon>Teleostei</taxon>
        <taxon>Ostariophysi</taxon>
        <taxon>Siluriformes</taxon>
        <taxon>Siluridae</taxon>
        <taxon>Silurus</taxon>
    </lineage>
</organism>
<protein>
    <recommendedName>
        <fullName evidence="17">E3 ubiquitin-protein ligase RNF14</fullName>
        <ecNumber evidence="5">2.3.2.31</ecNumber>
    </recommendedName>
    <alternativeName>
        <fullName evidence="18">RING finger protein 14</fullName>
    </alternativeName>
</protein>
<dbReference type="GO" id="GO:0005634">
    <property type="term" value="C:nucleus"/>
    <property type="evidence" value="ECO:0007669"/>
    <property type="project" value="UniProtKB-SubCell"/>
</dbReference>
<dbReference type="SUPFAM" id="SSF54495">
    <property type="entry name" value="UBC-like"/>
    <property type="match status" value="1"/>
</dbReference>
<keyword evidence="6" id="KW-0963">Cytoplasm</keyword>
<evidence type="ECO:0000256" key="16">
    <source>
        <dbReference type="ARBA" id="ARBA00044508"/>
    </source>
</evidence>
<name>A0A8T0AXI7_SILME</name>
<dbReference type="PANTHER" id="PTHR11685">
    <property type="entry name" value="RBR FAMILY RING FINGER AND IBR DOMAIN-CONTAINING"/>
    <property type="match status" value="1"/>
</dbReference>
<evidence type="ECO:0000256" key="12">
    <source>
        <dbReference type="ARBA" id="ARBA00022833"/>
    </source>
</evidence>
<dbReference type="PROSITE" id="PS50908">
    <property type="entry name" value="RWD"/>
    <property type="match status" value="1"/>
</dbReference>
<dbReference type="GO" id="GO:0061630">
    <property type="term" value="F:ubiquitin protein ligase activity"/>
    <property type="evidence" value="ECO:0007669"/>
    <property type="project" value="UniProtKB-EC"/>
</dbReference>
<keyword evidence="9" id="KW-0677">Repeat</keyword>
<dbReference type="GO" id="GO:0005737">
    <property type="term" value="C:cytoplasm"/>
    <property type="evidence" value="ECO:0007669"/>
    <property type="project" value="UniProtKB-SubCell"/>
</dbReference>
<evidence type="ECO:0000256" key="3">
    <source>
        <dbReference type="ARBA" id="ARBA00004496"/>
    </source>
</evidence>
<keyword evidence="7" id="KW-0808">Transferase</keyword>
<dbReference type="EMBL" id="JABFDY010000015">
    <property type="protein sequence ID" value="KAF7697421.1"/>
    <property type="molecule type" value="Genomic_DNA"/>
</dbReference>
<keyword evidence="15" id="KW-0539">Nucleus</keyword>
<comment type="pathway">
    <text evidence="4">Protein modification; protein ubiquitination.</text>
</comment>
<keyword evidence="25" id="KW-1185">Reference proteome</keyword>
<feature type="compositionally biased region" description="Basic and acidic residues" evidence="20">
    <location>
        <begin position="183"/>
        <end position="204"/>
    </location>
</feature>
<gene>
    <name evidence="24" type="ORF">HF521_005839</name>
</gene>
<evidence type="ECO:0000256" key="7">
    <source>
        <dbReference type="ARBA" id="ARBA00022679"/>
    </source>
</evidence>
<keyword evidence="11" id="KW-0833">Ubl conjugation pathway</keyword>
<dbReference type="SMART" id="SM00647">
    <property type="entry name" value="IBR"/>
    <property type="match status" value="2"/>
</dbReference>
<evidence type="ECO:0000256" key="9">
    <source>
        <dbReference type="ARBA" id="ARBA00022737"/>
    </source>
</evidence>
<evidence type="ECO:0000256" key="10">
    <source>
        <dbReference type="ARBA" id="ARBA00022771"/>
    </source>
</evidence>
<dbReference type="InterPro" id="IPR044066">
    <property type="entry name" value="TRIAD_supradom"/>
</dbReference>
<dbReference type="SUPFAM" id="SSF57850">
    <property type="entry name" value="RING/U-box"/>
    <property type="match status" value="3"/>
</dbReference>
<sequence length="500" mass="57303">MGTRGLCHFKTHGLNVEFFCPGFCLFIVLHCRNVQMSEDQEAQDDELLALVSIYDEEEFRRAESGREGEIHLCLELPCGFKLLVSGENSVEYDVSFLPPLVLNFELPDDYPSSSPPVFTLSSKWLSRLQLTSLCKRLDDLWQENQGSVVLFTWIQFLKEDALDFLSLQSPLEIHSSSSSSKHSLPEHGRSDGATKRAENTGAEKKKVAELDSRAVLELEPHADLLRQLLDFDEAQRQKVFDSRVFSCGICFSEKLGSSCMLFKECQHVYCQICVREYFQIQIRDGKVQCLTCPEHQCTSVATPSQVKLLVGEEEFARYDRLLLQNSLDLMADIVYCPRTSCCMAVMLEPNTTMGQCPSCRYAFCTLCKRAYHGLSHCPPTVQELHNLQEEYMASSEVEKKFLEQRFGKQVIQRAVEEAFSRKWLEENSKNCPRCGFHIQKMQGCNKMTCSSCHQYFCWICLAPLSRVNPYSHFNNPNMPCFNQLFHGVEDDEEVWSDEDE</sequence>
<evidence type="ECO:0000256" key="6">
    <source>
        <dbReference type="ARBA" id="ARBA00022490"/>
    </source>
</evidence>
<feature type="domain" description="RING-type" evidence="23">
    <location>
        <begin position="243"/>
        <end position="484"/>
    </location>
</feature>
<comment type="subcellular location">
    <subcellularLocation>
        <location evidence="3">Cytoplasm</location>
    </subcellularLocation>
    <subcellularLocation>
        <location evidence="2">Nucleus</location>
    </subcellularLocation>
</comment>
<comment type="catalytic activity">
    <reaction evidence="1">
        <text>[E2 ubiquitin-conjugating enzyme]-S-ubiquitinyl-L-cysteine + [acceptor protein]-L-lysine = [E2 ubiquitin-conjugating enzyme]-L-cysteine + [acceptor protein]-N(6)-ubiquitinyl-L-lysine.</text>
        <dbReference type="EC" id="2.3.2.31"/>
    </reaction>
</comment>
<dbReference type="PROSITE" id="PS00518">
    <property type="entry name" value="ZF_RING_1"/>
    <property type="match status" value="1"/>
</dbReference>
<evidence type="ECO:0000256" key="8">
    <source>
        <dbReference type="ARBA" id="ARBA00022723"/>
    </source>
</evidence>
<reference evidence="24" key="1">
    <citation type="submission" date="2020-08" db="EMBL/GenBank/DDBJ databases">
        <title>Chromosome-level assembly of Southern catfish (Silurus meridionalis) provides insights into visual adaptation to the nocturnal and benthic lifestyles.</title>
        <authorList>
            <person name="Zhang Y."/>
            <person name="Wang D."/>
            <person name="Peng Z."/>
        </authorList>
    </citation>
    <scope>NUCLEOTIDE SEQUENCE</scope>
    <source>
        <strain evidence="24">SWU-2019-XX</strain>
        <tissue evidence="24">Muscle</tissue>
    </source>
</reference>
<dbReference type="InterPro" id="IPR017907">
    <property type="entry name" value="Znf_RING_CS"/>
</dbReference>
<dbReference type="Gene3D" id="3.10.110.10">
    <property type="entry name" value="Ubiquitin Conjugating Enzyme"/>
    <property type="match status" value="1"/>
</dbReference>
<dbReference type="SMART" id="SM00591">
    <property type="entry name" value="RWD"/>
    <property type="match status" value="1"/>
</dbReference>
<dbReference type="InterPro" id="IPR006575">
    <property type="entry name" value="RWD_dom"/>
</dbReference>
<dbReference type="PROSITE" id="PS51873">
    <property type="entry name" value="TRIAD"/>
    <property type="match status" value="1"/>
</dbReference>
<evidence type="ECO:0000256" key="11">
    <source>
        <dbReference type="ARBA" id="ARBA00022786"/>
    </source>
</evidence>
<evidence type="ECO:0000256" key="15">
    <source>
        <dbReference type="ARBA" id="ARBA00023242"/>
    </source>
</evidence>
<dbReference type="PROSITE" id="PS50089">
    <property type="entry name" value="ZF_RING_2"/>
    <property type="match status" value="1"/>
</dbReference>
<evidence type="ECO:0000259" key="23">
    <source>
        <dbReference type="PROSITE" id="PS51873"/>
    </source>
</evidence>
<evidence type="ECO:0000256" key="18">
    <source>
        <dbReference type="ARBA" id="ARBA00075528"/>
    </source>
</evidence>
<dbReference type="InterPro" id="IPR031128">
    <property type="entry name" value="RNF14_RING-HC_Zfn"/>
</dbReference>
<dbReference type="InterPro" id="IPR016135">
    <property type="entry name" value="UBQ-conjugating_enzyme/RWD"/>
</dbReference>
<dbReference type="FunFam" id="3.10.110.10:FF:000049">
    <property type="entry name" value="RBR-type E3 ubiquitin transferase"/>
    <property type="match status" value="1"/>
</dbReference>
<evidence type="ECO:0000256" key="5">
    <source>
        <dbReference type="ARBA" id="ARBA00012251"/>
    </source>
</evidence>
<dbReference type="InterPro" id="IPR047548">
    <property type="entry name" value="Rcat_RBR_RNF14"/>
</dbReference>
<evidence type="ECO:0000256" key="4">
    <source>
        <dbReference type="ARBA" id="ARBA00004906"/>
    </source>
</evidence>
<dbReference type="Pfam" id="PF05773">
    <property type="entry name" value="RWD"/>
    <property type="match status" value="1"/>
</dbReference>
<dbReference type="AlphaFoldDB" id="A0A8T0AXI7"/>
<evidence type="ECO:0000313" key="25">
    <source>
        <dbReference type="Proteomes" id="UP000606274"/>
    </source>
</evidence>